<evidence type="ECO:0000313" key="10">
    <source>
        <dbReference type="Proteomes" id="UP001596414"/>
    </source>
</evidence>
<dbReference type="InterPro" id="IPR023753">
    <property type="entry name" value="FAD/NAD-binding_dom"/>
</dbReference>
<dbReference type="InterPro" id="IPR050260">
    <property type="entry name" value="FAD-bd_OxRdtase"/>
</dbReference>
<evidence type="ECO:0000256" key="5">
    <source>
        <dbReference type="ARBA" id="ARBA00023002"/>
    </source>
</evidence>
<keyword evidence="5" id="KW-0560">Oxidoreductase</keyword>
<keyword evidence="4" id="KW-0274">FAD</keyword>
<evidence type="ECO:0000313" key="9">
    <source>
        <dbReference type="EMBL" id="MFC7124797.1"/>
    </source>
</evidence>
<dbReference type="PRINTS" id="PR00411">
    <property type="entry name" value="PNDRDTASEI"/>
</dbReference>
<evidence type="ECO:0000256" key="4">
    <source>
        <dbReference type="ARBA" id="ARBA00022827"/>
    </source>
</evidence>
<dbReference type="Proteomes" id="UP001596414">
    <property type="component" value="Unassembled WGS sequence"/>
</dbReference>
<dbReference type="SUPFAM" id="SSF51905">
    <property type="entry name" value="FAD/NAD(P)-binding domain"/>
    <property type="match status" value="1"/>
</dbReference>
<evidence type="ECO:0000256" key="1">
    <source>
        <dbReference type="ARBA" id="ARBA00001974"/>
    </source>
</evidence>
<keyword evidence="3" id="KW-0285">Flavoprotein</keyword>
<proteinExistence type="inferred from homology"/>
<feature type="domain" description="Pyridine nucleotide-disulphide oxidoreductase dimerisation" evidence="7">
    <location>
        <begin position="355"/>
        <end position="455"/>
    </location>
</feature>
<feature type="domain" description="FAD/NAD(P)-binding" evidence="8">
    <location>
        <begin position="5"/>
        <end position="310"/>
    </location>
</feature>
<evidence type="ECO:0000256" key="3">
    <source>
        <dbReference type="ARBA" id="ARBA00022630"/>
    </source>
</evidence>
<dbReference type="PANTHER" id="PTHR43429:SF1">
    <property type="entry name" value="NAD(P)H SULFUR OXIDOREDUCTASE (COA-DEPENDENT)"/>
    <property type="match status" value="1"/>
</dbReference>
<gene>
    <name evidence="9" type="ORF">ACFQJ7_01915</name>
</gene>
<dbReference type="PANTHER" id="PTHR43429">
    <property type="entry name" value="PYRIDINE NUCLEOTIDE-DISULFIDE OXIDOREDUCTASE DOMAIN-CONTAINING"/>
    <property type="match status" value="1"/>
</dbReference>
<name>A0ABD5X461_9EURY</name>
<dbReference type="AlphaFoldDB" id="A0ABD5X461"/>
<dbReference type="InterPro" id="IPR036188">
    <property type="entry name" value="FAD/NAD-bd_sf"/>
</dbReference>
<accession>A0ABD5X461</accession>
<evidence type="ECO:0000256" key="6">
    <source>
        <dbReference type="ARBA" id="ARBA00023284"/>
    </source>
</evidence>
<dbReference type="InterPro" id="IPR016156">
    <property type="entry name" value="FAD/NAD-linked_Rdtase_dimer_sf"/>
</dbReference>
<protein>
    <submittedName>
        <fullName evidence="9">FAD-dependent oxidoreductase</fullName>
    </submittedName>
</protein>
<dbReference type="GO" id="GO:0016491">
    <property type="term" value="F:oxidoreductase activity"/>
    <property type="evidence" value="ECO:0007669"/>
    <property type="project" value="UniProtKB-KW"/>
</dbReference>
<organism evidence="9 10">
    <name type="scientific">Halovenus rubra</name>
    <dbReference type="NCBI Taxonomy" id="869890"/>
    <lineage>
        <taxon>Archaea</taxon>
        <taxon>Methanobacteriati</taxon>
        <taxon>Methanobacteriota</taxon>
        <taxon>Stenosarchaea group</taxon>
        <taxon>Halobacteria</taxon>
        <taxon>Halobacteriales</taxon>
        <taxon>Haloarculaceae</taxon>
        <taxon>Halovenus</taxon>
    </lineage>
</organism>
<dbReference type="Gene3D" id="3.50.50.60">
    <property type="entry name" value="FAD/NAD(P)-binding domain"/>
    <property type="match status" value="2"/>
</dbReference>
<comment type="cofactor">
    <cofactor evidence="1">
        <name>FAD</name>
        <dbReference type="ChEBI" id="CHEBI:57692"/>
    </cofactor>
</comment>
<dbReference type="PRINTS" id="PR00368">
    <property type="entry name" value="FADPNR"/>
</dbReference>
<dbReference type="RefSeq" id="WP_267638423.1">
    <property type="nucleotide sequence ID" value="NZ_JAODIY010000013.1"/>
</dbReference>
<dbReference type="Pfam" id="PF02852">
    <property type="entry name" value="Pyr_redox_dim"/>
    <property type="match status" value="1"/>
</dbReference>
<dbReference type="Pfam" id="PF07992">
    <property type="entry name" value="Pyr_redox_2"/>
    <property type="match status" value="1"/>
</dbReference>
<evidence type="ECO:0000256" key="2">
    <source>
        <dbReference type="ARBA" id="ARBA00009130"/>
    </source>
</evidence>
<dbReference type="EMBL" id="JBHSZQ010000002">
    <property type="protein sequence ID" value="MFC7124797.1"/>
    <property type="molecule type" value="Genomic_DNA"/>
</dbReference>
<comment type="caution">
    <text evidence="9">The sequence shown here is derived from an EMBL/GenBank/DDBJ whole genome shotgun (WGS) entry which is preliminary data.</text>
</comment>
<evidence type="ECO:0000259" key="7">
    <source>
        <dbReference type="Pfam" id="PF02852"/>
    </source>
</evidence>
<comment type="similarity">
    <text evidence="2">Belongs to the class-III pyridine nucleotide-disulfide oxidoreductase family.</text>
</comment>
<dbReference type="InterPro" id="IPR004099">
    <property type="entry name" value="Pyr_nucl-diS_OxRdtase_dimer"/>
</dbReference>
<sequence>MSQPFVVVGGDAAGLSAASKCKREDPEREVIVYEKSEWISYAHCGMPYYVKGEVDSLGDLLSLSPREVDERGIDLHRNHEVLSVDPEEQHVRVHGPDGEFEQSYGDLLIATGARALVAPIEGTDLADVFTMHHMHSTAQLRAFLTPPDEADESAFETDYVDVDVTEYLDREPPTTAAIVGGGYVGVEMAEAFRSRGLETHLYQRSDRPVPPFGDAVGQRVSETLEEAGVECHFGTAVNSLEGNGRVDRVETDDGSQAVDLVLVGIGIRPNTQLVEDTGIEFGDSGAIRIDEYGRTTVESVYAAGDCAEKTHTVTGDPAWVPLGLTANRAGRAIGQTVAGDPEPVGEIAGTAVLKAFELECGRTGITDFDAAREAGFDPVAETITAGSRSGYYPGNAETTVTLVADRETGQLLGGTIAGEDRAAIRINTLATALESDMTVSEVERLDLAYAPPFSPVWDPLLVAAKVLRGTLSDWRSN</sequence>
<dbReference type="SUPFAM" id="SSF55424">
    <property type="entry name" value="FAD/NAD-linked reductases, dimerisation (C-terminal) domain"/>
    <property type="match status" value="1"/>
</dbReference>
<reference evidence="9 10" key="1">
    <citation type="journal article" date="2014" name="Int. J. Syst. Evol. Microbiol.">
        <title>Complete genome sequence of Corynebacterium casei LMG S-19264T (=DSM 44701T), isolated from a smear-ripened cheese.</title>
        <authorList>
            <consortium name="US DOE Joint Genome Institute (JGI-PGF)"/>
            <person name="Walter F."/>
            <person name="Albersmeier A."/>
            <person name="Kalinowski J."/>
            <person name="Ruckert C."/>
        </authorList>
    </citation>
    <scope>NUCLEOTIDE SEQUENCE [LARGE SCALE GENOMIC DNA]</scope>
    <source>
        <strain evidence="9 10">CGMCC 4.7215</strain>
    </source>
</reference>
<keyword evidence="6" id="KW-0676">Redox-active center</keyword>
<evidence type="ECO:0000259" key="8">
    <source>
        <dbReference type="Pfam" id="PF07992"/>
    </source>
</evidence>